<reference evidence="1" key="3">
    <citation type="journal article" date="2017" name="Nature">
        <title>Genome sequence of the progenitor of the wheat D genome Aegilops tauschii.</title>
        <authorList>
            <person name="Luo M.C."/>
            <person name="Gu Y.Q."/>
            <person name="Puiu D."/>
            <person name="Wang H."/>
            <person name="Twardziok S.O."/>
            <person name="Deal K.R."/>
            <person name="Huo N."/>
            <person name="Zhu T."/>
            <person name="Wang L."/>
            <person name="Wang Y."/>
            <person name="McGuire P.E."/>
            <person name="Liu S."/>
            <person name="Long H."/>
            <person name="Ramasamy R.K."/>
            <person name="Rodriguez J.C."/>
            <person name="Van S.L."/>
            <person name="Yuan L."/>
            <person name="Wang Z."/>
            <person name="Xia Z."/>
            <person name="Xiao L."/>
            <person name="Anderson O.D."/>
            <person name="Ouyang S."/>
            <person name="Liang Y."/>
            <person name="Zimin A.V."/>
            <person name="Pertea G."/>
            <person name="Qi P."/>
            <person name="Bennetzen J.L."/>
            <person name="Dai X."/>
            <person name="Dawson M.W."/>
            <person name="Muller H.G."/>
            <person name="Kugler K."/>
            <person name="Rivarola-Duarte L."/>
            <person name="Spannagl M."/>
            <person name="Mayer K.F.X."/>
            <person name="Lu F.H."/>
            <person name="Bevan M.W."/>
            <person name="Leroy P."/>
            <person name="Li P."/>
            <person name="You F.M."/>
            <person name="Sun Q."/>
            <person name="Liu Z."/>
            <person name="Lyons E."/>
            <person name="Wicker T."/>
            <person name="Salzberg S.L."/>
            <person name="Devos K.M."/>
            <person name="Dvorak J."/>
        </authorList>
    </citation>
    <scope>NUCLEOTIDE SEQUENCE [LARGE SCALE GENOMIC DNA]</scope>
    <source>
        <strain evidence="1">cv. AL8/78</strain>
    </source>
</reference>
<evidence type="ECO:0000313" key="1">
    <source>
        <dbReference type="EnsemblPlants" id="AET1Gv20781000.1"/>
    </source>
</evidence>
<reference evidence="1" key="5">
    <citation type="journal article" date="2021" name="G3 (Bethesda)">
        <title>Aegilops tauschii genome assembly Aet v5.0 features greater sequence contiguity and improved annotation.</title>
        <authorList>
            <person name="Wang L."/>
            <person name="Zhu T."/>
            <person name="Rodriguez J.C."/>
            <person name="Deal K.R."/>
            <person name="Dubcovsky J."/>
            <person name="McGuire P.E."/>
            <person name="Lux T."/>
            <person name="Spannagl M."/>
            <person name="Mayer K.F.X."/>
            <person name="Baldrich P."/>
            <person name="Meyers B.C."/>
            <person name="Huo N."/>
            <person name="Gu Y.Q."/>
            <person name="Zhou H."/>
            <person name="Devos K.M."/>
            <person name="Bennetzen J.L."/>
            <person name="Unver T."/>
            <person name="Budak H."/>
            <person name="Gulick P.J."/>
            <person name="Galiba G."/>
            <person name="Kalapos B."/>
            <person name="Nelson D.R."/>
            <person name="Li P."/>
            <person name="You F.M."/>
            <person name="Luo M.C."/>
            <person name="Dvorak J."/>
        </authorList>
    </citation>
    <scope>NUCLEOTIDE SEQUENCE [LARGE SCALE GENOMIC DNA]</scope>
    <source>
        <strain evidence="1">cv. AL8/78</strain>
    </source>
</reference>
<organism evidence="1 2">
    <name type="scientific">Aegilops tauschii subsp. strangulata</name>
    <name type="common">Goatgrass</name>
    <dbReference type="NCBI Taxonomy" id="200361"/>
    <lineage>
        <taxon>Eukaryota</taxon>
        <taxon>Viridiplantae</taxon>
        <taxon>Streptophyta</taxon>
        <taxon>Embryophyta</taxon>
        <taxon>Tracheophyta</taxon>
        <taxon>Spermatophyta</taxon>
        <taxon>Magnoliopsida</taxon>
        <taxon>Liliopsida</taxon>
        <taxon>Poales</taxon>
        <taxon>Poaceae</taxon>
        <taxon>BOP clade</taxon>
        <taxon>Pooideae</taxon>
        <taxon>Triticodae</taxon>
        <taxon>Triticeae</taxon>
        <taxon>Triticinae</taxon>
        <taxon>Aegilops</taxon>
    </lineage>
</organism>
<reference evidence="1" key="4">
    <citation type="submission" date="2019-03" db="UniProtKB">
        <authorList>
            <consortium name="EnsemblPlants"/>
        </authorList>
    </citation>
    <scope>IDENTIFICATION</scope>
</reference>
<sequence>LLCTSVREGELMSPLTFLRFLSVEQSRSRAAAPPSLSPISFSSHLIHANGRTGP</sequence>
<evidence type="ECO:0000313" key="2">
    <source>
        <dbReference type="Proteomes" id="UP000015105"/>
    </source>
</evidence>
<name>A0A452ZHD2_AEGTS</name>
<dbReference type="Gramene" id="AET1Gv20781000.1">
    <property type="protein sequence ID" value="AET1Gv20781000.1"/>
    <property type="gene ID" value="AET1Gv20781000"/>
</dbReference>
<dbReference type="Proteomes" id="UP000015105">
    <property type="component" value="Chromosome 1D"/>
</dbReference>
<protein>
    <submittedName>
        <fullName evidence="1">Uncharacterized protein</fullName>
    </submittedName>
</protein>
<reference evidence="2" key="2">
    <citation type="journal article" date="2017" name="Nat. Plants">
        <title>The Aegilops tauschii genome reveals multiple impacts of transposons.</title>
        <authorList>
            <person name="Zhao G."/>
            <person name="Zou C."/>
            <person name="Li K."/>
            <person name="Wang K."/>
            <person name="Li T."/>
            <person name="Gao L."/>
            <person name="Zhang X."/>
            <person name="Wang H."/>
            <person name="Yang Z."/>
            <person name="Liu X."/>
            <person name="Jiang W."/>
            <person name="Mao L."/>
            <person name="Kong X."/>
            <person name="Jiao Y."/>
            <person name="Jia J."/>
        </authorList>
    </citation>
    <scope>NUCLEOTIDE SEQUENCE [LARGE SCALE GENOMIC DNA]</scope>
    <source>
        <strain evidence="2">cv. AL8/78</strain>
    </source>
</reference>
<keyword evidence="2" id="KW-1185">Reference proteome</keyword>
<accession>A0A452ZHD2</accession>
<reference evidence="2" key="1">
    <citation type="journal article" date="2014" name="Science">
        <title>Ancient hybridizations among the ancestral genomes of bread wheat.</title>
        <authorList>
            <consortium name="International Wheat Genome Sequencing Consortium,"/>
            <person name="Marcussen T."/>
            <person name="Sandve S.R."/>
            <person name="Heier L."/>
            <person name="Spannagl M."/>
            <person name="Pfeifer M."/>
            <person name="Jakobsen K.S."/>
            <person name="Wulff B.B."/>
            <person name="Steuernagel B."/>
            <person name="Mayer K.F."/>
            <person name="Olsen O.A."/>
        </authorList>
    </citation>
    <scope>NUCLEOTIDE SEQUENCE [LARGE SCALE GENOMIC DNA]</scope>
    <source>
        <strain evidence="2">cv. AL8/78</strain>
    </source>
</reference>
<dbReference type="EnsemblPlants" id="AET1Gv20781000.1">
    <property type="protein sequence ID" value="AET1Gv20781000.1"/>
    <property type="gene ID" value="AET1Gv20781000"/>
</dbReference>
<dbReference type="AlphaFoldDB" id="A0A452ZHD2"/>
<proteinExistence type="predicted"/>